<dbReference type="Gene3D" id="3.40.250.10">
    <property type="entry name" value="Rhodanese-like domain"/>
    <property type="match status" value="2"/>
</dbReference>
<dbReference type="InterPro" id="IPR045078">
    <property type="entry name" value="TST/MPST-like"/>
</dbReference>
<reference evidence="4 5" key="1">
    <citation type="submission" date="2016-10" db="EMBL/GenBank/DDBJ databases">
        <authorList>
            <person name="de Groot N.N."/>
        </authorList>
    </citation>
    <scope>NUCLEOTIDE SEQUENCE [LARGE SCALE GENOMIC DNA]</scope>
    <source>
        <strain evidence="5">P4-7,KCTC 19426,CECT 7604</strain>
    </source>
</reference>
<keyword evidence="5" id="KW-1185">Reference proteome</keyword>
<gene>
    <name evidence="4" type="ORF">SAMN04515671_3050</name>
</gene>
<dbReference type="EMBL" id="LT629710">
    <property type="protein sequence ID" value="SDP14988.1"/>
    <property type="molecule type" value="Genomic_DNA"/>
</dbReference>
<organism evidence="4 5">
    <name type="scientific">Nakamurella panacisegetis</name>
    <dbReference type="NCBI Taxonomy" id="1090615"/>
    <lineage>
        <taxon>Bacteria</taxon>
        <taxon>Bacillati</taxon>
        <taxon>Actinomycetota</taxon>
        <taxon>Actinomycetes</taxon>
        <taxon>Nakamurellales</taxon>
        <taxon>Nakamurellaceae</taxon>
        <taxon>Nakamurella</taxon>
    </lineage>
</organism>
<feature type="domain" description="Rhodanese" evidence="3">
    <location>
        <begin position="163"/>
        <end position="275"/>
    </location>
</feature>
<evidence type="ECO:0000313" key="5">
    <source>
        <dbReference type="Proteomes" id="UP000198741"/>
    </source>
</evidence>
<dbReference type="Proteomes" id="UP000198741">
    <property type="component" value="Chromosome I"/>
</dbReference>
<dbReference type="Pfam" id="PF00581">
    <property type="entry name" value="Rhodanese"/>
    <property type="match status" value="2"/>
</dbReference>
<dbReference type="InterPro" id="IPR036873">
    <property type="entry name" value="Rhodanese-like_dom_sf"/>
</dbReference>
<proteinExistence type="predicted"/>
<keyword evidence="2" id="KW-0677">Repeat</keyword>
<evidence type="ECO:0000256" key="1">
    <source>
        <dbReference type="ARBA" id="ARBA00022679"/>
    </source>
</evidence>
<accession>A0A1H0QE81</accession>
<protein>
    <submittedName>
        <fullName evidence="4">Thiosulfate/3-mercaptopyruvate sulfurtransferase</fullName>
    </submittedName>
</protein>
<sequence length="281" mass="28940">MREVLISAAELAKALESGAPPVLLDVRWVAGVVDREGYLAGHVPGAVFVDLDADLAGPPGVGGRHPLPRPADLQKVWRAAGIVDDSSVVVYDPKDSSVAARAWWLLRWSGLSSVRVLDGGLAAWVAGGHPVETGPGASPRPGSITVIAGSMPTIDADRAREMTLSGGTLLDARAAARYRGEIEPLDPIAGHIPGAVNLPLTELLKPDGTFREPAGIEAVFERTIGPDDDGEVAASCGSGVTGCHLILAGAMIGRPLALYPGSYSEWLALGRPVAVGGPPSP</sequence>
<dbReference type="STRING" id="1090615.SAMN04515671_3050"/>
<keyword evidence="1 4" id="KW-0808">Transferase</keyword>
<dbReference type="InterPro" id="IPR001763">
    <property type="entry name" value="Rhodanese-like_dom"/>
</dbReference>
<dbReference type="SMART" id="SM00450">
    <property type="entry name" value="RHOD"/>
    <property type="match status" value="2"/>
</dbReference>
<dbReference type="CDD" id="cd01448">
    <property type="entry name" value="TST_Repeat_1"/>
    <property type="match status" value="1"/>
</dbReference>
<evidence type="ECO:0000259" key="3">
    <source>
        <dbReference type="PROSITE" id="PS50206"/>
    </source>
</evidence>
<evidence type="ECO:0000313" key="4">
    <source>
        <dbReference type="EMBL" id="SDP14988.1"/>
    </source>
</evidence>
<dbReference type="SUPFAM" id="SSF52821">
    <property type="entry name" value="Rhodanese/Cell cycle control phosphatase"/>
    <property type="match status" value="2"/>
</dbReference>
<name>A0A1H0QE81_9ACTN</name>
<feature type="domain" description="Rhodanese" evidence="3">
    <location>
        <begin position="17"/>
        <end position="133"/>
    </location>
</feature>
<dbReference type="PANTHER" id="PTHR11364:SF27">
    <property type="entry name" value="SULFURTRANSFERASE"/>
    <property type="match status" value="1"/>
</dbReference>
<dbReference type="InterPro" id="IPR001307">
    <property type="entry name" value="Thiosulphate_STrfase_CS"/>
</dbReference>
<dbReference type="PANTHER" id="PTHR11364">
    <property type="entry name" value="THIOSULFATE SULFERTANSFERASE"/>
    <property type="match status" value="1"/>
</dbReference>
<dbReference type="PROSITE" id="PS50206">
    <property type="entry name" value="RHODANESE_3"/>
    <property type="match status" value="2"/>
</dbReference>
<dbReference type="PROSITE" id="PS00380">
    <property type="entry name" value="RHODANESE_1"/>
    <property type="match status" value="1"/>
</dbReference>
<dbReference type="CDD" id="cd01449">
    <property type="entry name" value="TST_Repeat_2"/>
    <property type="match status" value="1"/>
</dbReference>
<dbReference type="GO" id="GO:0004792">
    <property type="term" value="F:thiosulfate-cyanide sulfurtransferase activity"/>
    <property type="evidence" value="ECO:0007669"/>
    <property type="project" value="InterPro"/>
</dbReference>
<evidence type="ECO:0000256" key="2">
    <source>
        <dbReference type="ARBA" id="ARBA00022737"/>
    </source>
</evidence>
<keyword evidence="4" id="KW-0670">Pyruvate</keyword>
<dbReference type="AlphaFoldDB" id="A0A1H0QE81"/>